<dbReference type="EMBL" id="BTGU01000051">
    <property type="protein sequence ID" value="GMN54442.1"/>
    <property type="molecule type" value="Genomic_DNA"/>
</dbReference>
<protein>
    <submittedName>
        <fullName evidence="1">Uncharacterized protein</fullName>
    </submittedName>
</protein>
<gene>
    <name evidence="1" type="ORF">TIFTF001_023568</name>
</gene>
<accession>A0AA88ANP9</accession>
<evidence type="ECO:0000313" key="2">
    <source>
        <dbReference type="Proteomes" id="UP001187192"/>
    </source>
</evidence>
<keyword evidence="2" id="KW-1185">Reference proteome</keyword>
<name>A0AA88ANP9_FICCA</name>
<proteinExistence type="predicted"/>
<organism evidence="1 2">
    <name type="scientific">Ficus carica</name>
    <name type="common">Common fig</name>
    <dbReference type="NCBI Taxonomy" id="3494"/>
    <lineage>
        <taxon>Eukaryota</taxon>
        <taxon>Viridiplantae</taxon>
        <taxon>Streptophyta</taxon>
        <taxon>Embryophyta</taxon>
        <taxon>Tracheophyta</taxon>
        <taxon>Spermatophyta</taxon>
        <taxon>Magnoliopsida</taxon>
        <taxon>eudicotyledons</taxon>
        <taxon>Gunneridae</taxon>
        <taxon>Pentapetalae</taxon>
        <taxon>rosids</taxon>
        <taxon>fabids</taxon>
        <taxon>Rosales</taxon>
        <taxon>Moraceae</taxon>
        <taxon>Ficeae</taxon>
        <taxon>Ficus</taxon>
    </lineage>
</organism>
<dbReference type="Proteomes" id="UP001187192">
    <property type="component" value="Unassembled WGS sequence"/>
</dbReference>
<dbReference type="AlphaFoldDB" id="A0AA88ANP9"/>
<reference evidence="1" key="1">
    <citation type="submission" date="2023-07" db="EMBL/GenBank/DDBJ databases">
        <title>draft genome sequence of fig (Ficus carica).</title>
        <authorList>
            <person name="Takahashi T."/>
            <person name="Nishimura K."/>
        </authorList>
    </citation>
    <scope>NUCLEOTIDE SEQUENCE</scope>
</reference>
<comment type="caution">
    <text evidence="1">The sequence shown here is derived from an EMBL/GenBank/DDBJ whole genome shotgun (WGS) entry which is preliminary data.</text>
</comment>
<evidence type="ECO:0000313" key="1">
    <source>
        <dbReference type="EMBL" id="GMN54442.1"/>
    </source>
</evidence>
<sequence>MVEGIVVGVGFRDKGRGQDSGFGSGLGFGIGVEVKFWNKVRVRVIGQGFRSGFETEVGVRIEFRDKMSGLGLEFETRGRGWDSSGGLRSGLDFKSGSGSNFGVRGLDFEKWVMVEIGLQDCSRVGFRFRFQVSGFRFQDGVG</sequence>